<dbReference type="Gene3D" id="3.30.450.40">
    <property type="match status" value="1"/>
</dbReference>
<dbReference type="InterPro" id="IPR025201">
    <property type="entry name" value="KdpD_TM"/>
</dbReference>
<dbReference type="SMART" id="SM00387">
    <property type="entry name" value="HATPase_c"/>
    <property type="match status" value="1"/>
</dbReference>
<evidence type="ECO:0000256" key="5">
    <source>
        <dbReference type="ARBA" id="ARBA00022679"/>
    </source>
</evidence>
<dbReference type="SUPFAM" id="SSF52402">
    <property type="entry name" value="Adenine nucleotide alpha hydrolases-like"/>
    <property type="match status" value="1"/>
</dbReference>
<keyword evidence="7" id="KW-0547">Nucleotide-binding</keyword>
<dbReference type="RefSeq" id="WP_087157937.1">
    <property type="nucleotide sequence ID" value="NZ_CALHAA010000005.1"/>
</dbReference>
<dbReference type="Gene3D" id="3.30.565.10">
    <property type="entry name" value="Histidine kinase-like ATPase, C-terminal domain"/>
    <property type="match status" value="1"/>
</dbReference>
<comment type="caution">
    <text evidence="15">The sequence shown here is derived from an EMBL/GenBank/DDBJ whole genome shotgun (WGS) entry which is preliminary data.</text>
</comment>
<dbReference type="InterPro" id="IPR003594">
    <property type="entry name" value="HATPase_dom"/>
</dbReference>
<dbReference type="InterPro" id="IPR036890">
    <property type="entry name" value="HATPase_C_sf"/>
</dbReference>
<feature type="transmembrane region" description="Helical" evidence="13">
    <location>
        <begin position="228"/>
        <end position="248"/>
    </location>
</feature>
<comment type="catalytic activity">
    <reaction evidence="1">
        <text>ATP + protein L-histidine = ADP + protein N-phospho-L-histidine.</text>
        <dbReference type="EC" id="2.7.13.3"/>
    </reaction>
</comment>
<evidence type="ECO:0000256" key="2">
    <source>
        <dbReference type="ARBA" id="ARBA00004141"/>
    </source>
</evidence>
<evidence type="ECO:0000256" key="4">
    <source>
        <dbReference type="ARBA" id="ARBA00022553"/>
    </source>
</evidence>
<dbReference type="GO" id="GO:0005886">
    <property type="term" value="C:plasma membrane"/>
    <property type="evidence" value="ECO:0007669"/>
    <property type="project" value="TreeGrafter"/>
</dbReference>
<evidence type="ECO:0000259" key="14">
    <source>
        <dbReference type="PROSITE" id="PS50109"/>
    </source>
</evidence>
<dbReference type="Gene3D" id="1.10.287.130">
    <property type="match status" value="1"/>
</dbReference>
<evidence type="ECO:0000313" key="16">
    <source>
        <dbReference type="Proteomes" id="UP000195447"/>
    </source>
</evidence>
<dbReference type="InterPro" id="IPR052023">
    <property type="entry name" value="Histidine_kinase_KdpD"/>
</dbReference>
<evidence type="ECO:0000256" key="9">
    <source>
        <dbReference type="ARBA" id="ARBA00022840"/>
    </source>
</evidence>
<keyword evidence="11" id="KW-0902">Two-component regulatory system</keyword>
<keyword evidence="5" id="KW-0808">Transferase</keyword>
<dbReference type="AlphaFoldDB" id="A0A1Y3VEI0"/>
<dbReference type="EC" id="2.7.13.3" evidence="3"/>
<dbReference type="FunFam" id="3.30.565.10:FF:000006">
    <property type="entry name" value="Sensor histidine kinase WalK"/>
    <property type="match status" value="1"/>
</dbReference>
<dbReference type="PRINTS" id="PR00344">
    <property type="entry name" value="BCTRLSENSOR"/>
</dbReference>
<evidence type="ECO:0000256" key="6">
    <source>
        <dbReference type="ARBA" id="ARBA00022692"/>
    </source>
</evidence>
<evidence type="ECO:0000256" key="12">
    <source>
        <dbReference type="ARBA" id="ARBA00023136"/>
    </source>
</evidence>
<gene>
    <name evidence="15" type="ORF">B5F14_00025</name>
</gene>
<dbReference type="InterPro" id="IPR005467">
    <property type="entry name" value="His_kinase_dom"/>
</dbReference>
<dbReference type="PANTHER" id="PTHR45569:SF1">
    <property type="entry name" value="SENSOR PROTEIN KDPD"/>
    <property type="match status" value="1"/>
</dbReference>
<dbReference type="SUPFAM" id="SSF55874">
    <property type="entry name" value="ATPase domain of HSP90 chaperone/DNA topoisomerase II/histidine kinase"/>
    <property type="match status" value="1"/>
</dbReference>
<dbReference type="InterPro" id="IPR014729">
    <property type="entry name" value="Rossmann-like_a/b/a_fold"/>
</dbReference>
<dbReference type="PROSITE" id="PS50109">
    <property type="entry name" value="HIS_KIN"/>
    <property type="match status" value="1"/>
</dbReference>
<dbReference type="PANTHER" id="PTHR45569">
    <property type="entry name" value="SENSOR PROTEIN KDPD"/>
    <property type="match status" value="1"/>
</dbReference>
<evidence type="ECO:0000256" key="1">
    <source>
        <dbReference type="ARBA" id="ARBA00000085"/>
    </source>
</evidence>
<dbReference type="Pfam" id="PF02518">
    <property type="entry name" value="HATPase_c"/>
    <property type="match status" value="1"/>
</dbReference>
<evidence type="ECO:0000256" key="10">
    <source>
        <dbReference type="ARBA" id="ARBA00022989"/>
    </source>
</evidence>
<dbReference type="Gene3D" id="1.20.120.620">
    <property type="entry name" value="Backbone structure of the membrane domain of e. Coli histidine kinase receptor kdpd"/>
    <property type="match status" value="1"/>
</dbReference>
<organism evidence="15 16">
    <name type="scientific">Faecalitalea cylindroides</name>
    <dbReference type="NCBI Taxonomy" id="39483"/>
    <lineage>
        <taxon>Bacteria</taxon>
        <taxon>Bacillati</taxon>
        <taxon>Bacillota</taxon>
        <taxon>Erysipelotrichia</taxon>
        <taxon>Erysipelotrichales</taxon>
        <taxon>Erysipelotrichaceae</taxon>
        <taxon>Faecalitalea</taxon>
    </lineage>
</organism>
<evidence type="ECO:0000313" key="15">
    <source>
        <dbReference type="EMBL" id="OUP61815.1"/>
    </source>
</evidence>
<dbReference type="InterPro" id="IPR003661">
    <property type="entry name" value="HisK_dim/P_dom"/>
</dbReference>
<accession>A0A1Y3VEI0</accession>
<keyword evidence="10 13" id="KW-1133">Transmembrane helix</keyword>
<sequence>MDKKEMNEHILVCLSPSPSNTKIIEAASKMVEAFNANFTALYVKTTKEPSKEDRQRLNDNVKFAQDRGATIESVFGDDVAYQIIEYSRLSHVTKIVVGKSRVKGLSNIKPTLVDKLIAQAGNVDVYIIPDTEDTRPAPKEKEPIDLNALKKDLLKSFVILSITTLISYLFFEIGFADSSIMMVYILGVMIIAMITQGKAYSLITSALIVVIFNFLFTEPRFTLKAYASEYPVTFLVMFFAALITGTLAGKLKDFASESTRNSYRTKILFDTNQLLQNSTSSEEIVTIMAKQIQKLLSKSVIVYIKENGKIDRPYVFMYNKEDPSKYLNDHEFKVAQWVCEHNKQAGAFTVRFTDSSCLHLSIRVNQQGYGVVSIPIDEPIEPFENSILLSILGESALAMENYRNIKDKEESIILAENERTRANMLRSISHDLRTPLTSILGNASNLLSNAHLFDEKTKSQIYLDIYDESWWLINLVENLLSVTKIEDGDMHLNFSYELINEIVEEALKHVDRHKIEHKISIHSEDDLMLVKVDSRLMVQVFVNLIDNAIKYTPKGSHIDVFILKKEEEVLIRVQDDGPGISDEDKEHIFERYYQKANTLADSRRSLGLGLALCRSIINAHGHEIVVKDNVPHGTIFEFTLSSKEVVLDA</sequence>
<keyword evidence="16" id="KW-1185">Reference proteome</keyword>
<keyword evidence="6 13" id="KW-0812">Transmembrane</keyword>
<dbReference type="SUPFAM" id="SSF47384">
    <property type="entry name" value="Homodimeric domain of signal transducing histidine kinase"/>
    <property type="match status" value="1"/>
</dbReference>
<evidence type="ECO:0000256" key="7">
    <source>
        <dbReference type="ARBA" id="ARBA00022741"/>
    </source>
</evidence>
<keyword evidence="8" id="KW-0418">Kinase</keyword>
<evidence type="ECO:0000256" key="11">
    <source>
        <dbReference type="ARBA" id="ARBA00023012"/>
    </source>
</evidence>
<evidence type="ECO:0000256" key="13">
    <source>
        <dbReference type="SAM" id="Phobius"/>
    </source>
</evidence>
<keyword evidence="12 13" id="KW-0472">Membrane</keyword>
<feature type="transmembrane region" description="Helical" evidence="13">
    <location>
        <begin position="199"/>
        <end position="216"/>
    </location>
</feature>
<dbReference type="InterPro" id="IPR038318">
    <property type="entry name" value="KdpD_sf"/>
</dbReference>
<dbReference type="Pfam" id="PF00512">
    <property type="entry name" value="HisKA"/>
    <property type="match status" value="1"/>
</dbReference>
<dbReference type="InterPro" id="IPR029016">
    <property type="entry name" value="GAF-like_dom_sf"/>
</dbReference>
<keyword evidence="4" id="KW-0597">Phosphoprotein</keyword>
<keyword evidence="9" id="KW-0067">ATP-binding</keyword>
<evidence type="ECO:0000256" key="8">
    <source>
        <dbReference type="ARBA" id="ARBA00022777"/>
    </source>
</evidence>
<dbReference type="EMBL" id="NFKM01000001">
    <property type="protein sequence ID" value="OUP61815.1"/>
    <property type="molecule type" value="Genomic_DNA"/>
</dbReference>
<proteinExistence type="predicted"/>
<dbReference type="CDD" id="cd01987">
    <property type="entry name" value="USP_KdpD-like"/>
    <property type="match status" value="1"/>
</dbReference>
<name>A0A1Y3VEI0_9FIRM</name>
<dbReference type="InterPro" id="IPR004358">
    <property type="entry name" value="Sig_transdc_His_kin-like_C"/>
</dbReference>
<dbReference type="SMART" id="SM00388">
    <property type="entry name" value="HisKA"/>
    <property type="match status" value="1"/>
</dbReference>
<dbReference type="GO" id="GO:0000155">
    <property type="term" value="F:phosphorelay sensor kinase activity"/>
    <property type="evidence" value="ECO:0007669"/>
    <property type="project" value="InterPro"/>
</dbReference>
<reference evidence="16" key="1">
    <citation type="submission" date="2017-04" db="EMBL/GenBank/DDBJ databases">
        <title>Function of individual gut microbiota members based on whole genome sequencing of pure cultures obtained from chicken caecum.</title>
        <authorList>
            <person name="Medvecky M."/>
            <person name="Cejkova D."/>
            <person name="Polansky O."/>
            <person name="Karasova D."/>
            <person name="Kubasova T."/>
            <person name="Cizek A."/>
            <person name="Rychlik I."/>
        </authorList>
    </citation>
    <scope>NUCLEOTIDE SEQUENCE [LARGE SCALE GENOMIC DNA]</scope>
    <source>
        <strain evidence="16">An178</strain>
    </source>
</reference>
<feature type="transmembrane region" description="Helical" evidence="13">
    <location>
        <begin position="153"/>
        <end position="171"/>
    </location>
</feature>
<dbReference type="GO" id="GO:0005524">
    <property type="term" value="F:ATP binding"/>
    <property type="evidence" value="ECO:0007669"/>
    <property type="project" value="UniProtKB-KW"/>
</dbReference>
<dbReference type="Pfam" id="PF13493">
    <property type="entry name" value="DUF4118"/>
    <property type="match status" value="1"/>
</dbReference>
<dbReference type="Gene3D" id="3.40.50.620">
    <property type="entry name" value="HUPs"/>
    <property type="match status" value="1"/>
</dbReference>
<dbReference type="CDD" id="cd00075">
    <property type="entry name" value="HATPase"/>
    <property type="match status" value="1"/>
</dbReference>
<feature type="domain" description="Histidine kinase" evidence="14">
    <location>
        <begin position="427"/>
        <end position="644"/>
    </location>
</feature>
<protein>
    <recommendedName>
        <fullName evidence="3">histidine kinase</fullName>
        <ecNumber evidence="3">2.7.13.3</ecNumber>
    </recommendedName>
</protein>
<dbReference type="CDD" id="cd00082">
    <property type="entry name" value="HisKA"/>
    <property type="match status" value="1"/>
</dbReference>
<dbReference type="Proteomes" id="UP000195447">
    <property type="component" value="Unassembled WGS sequence"/>
</dbReference>
<evidence type="ECO:0000256" key="3">
    <source>
        <dbReference type="ARBA" id="ARBA00012438"/>
    </source>
</evidence>
<comment type="subcellular location">
    <subcellularLocation>
        <location evidence="2">Membrane</location>
        <topology evidence="2">Multi-pass membrane protein</topology>
    </subcellularLocation>
</comment>
<dbReference type="InterPro" id="IPR036097">
    <property type="entry name" value="HisK_dim/P_sf"/>
</dbReference>